<dbReference type="InterPro" id="IPR002104">
    <property type="entry name" value="Integrase_catalytic"/>
</dbReference>
<comment type="caution">
    <text evidence="2">The sequence shown here is derived from an EMBL/GenBank/DDBJ whole genome shotgun (WGS) entry which is preliminary data.</text>
</comment>
<name>A0ABW1F0L9_9ACTN</name>
<dbReference type="Proteomes" id="UP001596067">
    <property type="component" value="Unassembled WGS sequence"/>
</dbReference>
<accession>A0ABW1F0L9</accession>
<dbReference type="RefSeq" id="WP_313764380.1">
    <property type="nucleotide sequence ID" value="NZ_BAAAVH010000060.1"/>
</dbReference>
<organism evidence="2 3">
    <name type="scientific">Kitasatospora aburaviensis</name>
    <dbReference type="NCBI Taxonomy" id="67265"/>
    <lineage>
        <taxon>Bacteria</taxon>
        <taxon>Bacillati</taxon>
        <taxon>Actinomycetota</taxon>
        <taxon>Actinomycetes</taxon>
        <taxon>Kitasatosporales</taxon>
        <taxon>Streptomycetaceae</taxon>
        <taxon>Kitasatospora</taxon>
    </lineage>
</organism>
<dbReference type="PROSITE" id="PS51898">
    <property type="entry name" value="TYR_RECOMBINASE"/>
    <property type="match status" value="1"/>
</dbReference>
<evidence type="ECO:0000259" key="1">
    <source>
        <dbReference type="PROSITE" id="PS51898"/>
    </source>
</evidence>
<sequence>MTIRPPVEYAVAAERYLAASGLGTGSRRVYRIALDTWAWALADRPAPVGPERRRARPPVLPLALLDRPDAPARLQAAAAHRAATAGTRTLNREISTLRAAAAWWLTQGWITTDPTTALRPQALPAPGPTDPAPLTPEQLRALFALRAPLREQTLWHLLHESGATIEAALALDVDHLDLPQRRSHPSTTPLHWGTGTARLLPLLIAGRTAGPLFLTDRRAPATTPARDRCPHTARARLSYRRAAELLTTRTRPLTPDATGWTLRQLRPH</sequence>
<evidence type="ECO:0000313" key="2">
    <source>
        <dbReference type="EMBL" id="MFC5886509.1"/>
    </source>
</evidence>
<dbReference type="SUPFAM" id="SSF56349">
    <property type="entry name" value="DNA breaking-rejoining enzymes"/>
    <property type="match status" value="1"/>
</dbReference>
<keyword evidence="3" id="KW-1185">Reference proteome</keyword>
<feature type="domain" description="Tyr recombinase" evidence="1">
    <location>
        <begin position="129"/>
        <end position="268"/>
    </location>
</feature>
<proteinExistence type="predicted"/>
<gene>
    <name evidence="2" type="ORF">ACFP0N_16195</name>
</gene>
<dbReference type="InterPro" id="IPR011010">
    <property type="entry name" value="DNA_brk_join_enz"/>
</dbReference>
<reference evidence="3" key="1">
    <citation type="journal article" date="2019" name="Int. J. Syst. Evol. Microbiol.">
        <title>The Global Catalogue of Microorganisms (GCM) 10K type strain sequencing project: providing services to taxonomists for standard genome sequencing and annotation.</title>
        <authorList>
            <consortium name="The Broad Institute Genomics Platform"/>
            <consortium name="The Broad Institute Genome Sequencing Center for Infectious Disease"/>
            <person name="Wu L."/>
            <person name="Ma J."/>
        </authorList>
    </citation>
    <scope>NUCLEOTIDE SEQUENCE [LARGE SCALE GENOMIC DNA]</scope>
    <source>
        <strain evidence="3">CGMCC 4.1469</strain>
    </source>
</reference>
<protein>
    <recommendedName>
        <fullName evidence="1">Tyr recombinase domain-containing protein</fullName>
    </recommendedName>
</protein>
<evidence type="ECO:0000313" key="3">
    <source>
        <dbReference type="Proteomes" id="UP001596067"/>
    </source>
</evidence>
<dbReference type="EMBL" id="JBHSOD010000017">
    <property type="protein sequence ID" value="MFC5886509.1"/>
    <property type="molecule type" value="Genomic_DNA"/>
</dbReference>